<dbReference type="PROSITE" id="PS51012">
    <property type="entry name" value="ABC_TM2"/>
    <property type="match status" value="1"/>
</dbReference>
<evidence type="ECO:0000256" key="9">
    <source>
        <dbReference type="RuleBase" id="RU361157"/>
    </source>
</evidence>
<reference evidence="11 12" key="1">
    <citation type="submission" date="2024-03" db="EMBL/GenBank/DDBJ databases">
        <title>Aquirufa genome sequencing.</title>
        <authorList>
            <person name="Pitt A."/>
            <person name="Hahn M.W."/>
        </authorList>
    </citation>
    <scope>NUCLEOTIDE SEQUENCE [LARGE SCALE GENOMIC DNA]</scope>
    <source>
        <strain evidence="11 12">OSTEICH-129V</strain>
    </source>
</reference>
<dbReference type="Pfam" id="PF01061">
    <property type="entry name" value="ABC2_membrane"/>
    <property type="match status" value="1"/>
</dbReference>
<comment type="caution">
    <text evidence="11">The sequence shown here is derived from an EMBL/GenBank/DDBJ whole genome shotgun (WGS) entry which is preliminary data.</text>
</comment>
<evidence type="ECO:0000256" key="1">
    <source>
        <dbReference type="ARBA" id="ARBA00004429"/>
    </source>
</evidence>
<keyword evidence="6 9" id="KW-0812">Transmembrane</keyword>
<keyword evidence="5" id="KW-0997">Cell inner membrane</keyword>
<sequence length="267" mass="30596">MNKIISKFKEISQDYELLVILAKRDISVRYKQTILGVAWAVIRPMATMLVFLFAFKNVANIKDFSGYPIQLVIFSGILFWNYFANGFQSISQSILINGNLISKVYFPRLIICISSLAVTLVDFLVGLFVYIILLLGLHQPIPETIIFLPLALIITTIFSLGLGLIFASFAVKFRDLLQAIPLIVQYGFFITPIVYTSNEFITKSWFPFYSFLNPLASFVELFRFCLISNYSLFSFQYFIIAGFTSLIILIIGLWIFDIREDSFVDHL</sequence>
<keyword evidence="12" id="KW-1185">Reference proteome</keyword>
<evidence type="ECO:0000256" key="4">
    <source>
        <dbReference type="ARBA" id="ARBA00022475"/>
    </source>
</evidence>
<feature type="transmembrane region" description="Helical" evidence="9">
    <location>
        <begin position="67"/>
        <end position="84"/>
    </location>
</feature>
<keyword evidence="3 9" id="KW-0813">Transport</keyword>
<protein>
    <recommendedName>
        <fullName evidence="9">Transport permease protein</fullName>
    </recommendedName>
</protein>
<evidence type="ECO:0000256" key="6">
    <source>
        <dbReference type="ARBA" id="ARBA00022692"/>
    </source>
</evidence>
<proteinExistence type="inferred from homology"/>
<dbReference type="PANTHER" id="PTHR30413">
    <property type="entry name" value="INNER MEMBRANE TRANSPORT PERMEASE"/>
    <property type="match status" value="1"/>
</dbReference>
<feature type="transmembrane region" description="Helical" evidence="9">
    <location>
        <begin position="207"/>
        <end position="225"/>
    </location>
</feature>
<comment type="subcellular location">
    <subcellularLocation>
        <location evidence="1">Cell inner membrane</location>
        <topology evidence="1">Multi-pass membrane protein</topology>
    </subcellularLocation>
    <subcellularLocation>
        <location evidence="9">Cell membrane</location>
        <topology evidence="9">Multi-pass membrane protein</topology>
    </subcellularLocation>
</comment>
<gene>
    <name evidence="11" type="ORF">U0R10_03905</name>
</gene>
<evidence type="ECO:0000313" key="11">
    <source>
        <dbReference type="EMBL" id="MFD3393758.1"/>
    </source>
</evidence>
<dbReference type="RefSeq" id="WP_377982641.1">
    <property type="nucleotide sequence ID" value="NZ_JBBKXZ010000001.1"/>
</dbReference>
<dbReference type="InterPro" id="IPR013525">
    <property type="entry name" value="ABC2_TM"/>
</dbReference>
<evidence type="ECO:0000256" key="3">
    <source>
        <dbReference type="ARBA" id="ARBA00022448"/>
    </source>
</evidence>
<feature type="transmembrane region" description="Helical" evidence="9">
    <location>
        <begin position="105"/>
        <end position="133"/>
    </location>
</feature>
<evidence type="ECO:0000259" key="10">
    <source>
        <dbReference type="PROSITE" id="PS51012"/>
    </source>
</evidence>
<dbReference type="PRINTS" id="PR00164">
    <property type="entry name" value="ABC2TRNSPORT"/>
</dbReference>
<dbReference type="EMBL" id="JBBKXZ010000001">
    <property type="protein sequence ID" value="MFD3393758.1"/>
    <property type="molecule type" value="Genomic_DNA"/>
</dbReference>
<dbReference type="Proteomes" id="UP001598138">
    <property type="component" value="Unassembled WGS sequence"/>
</dbReference>
<dbReference type="InterPro" id="IPR000412">
    <property type="entry name" value="ABC_2_transport"/>
</dbReference>
<evidence type="ECO:0000256" key="5">
    <source>
        <dbReference type="ARBA" id="ARBA00022519"/>
    </source>
</evidence>
<evidence type="ECO:0000256" key="8">
    <source>
        <dbReference type="ARBA" id="ARBA00023136"/>
    </source>
</evidence>
<evidence type="ECO:0000256" key="2">
    <source>
        <dbReference type="ARBA" id="ARBA00007783"/>
    </source>
</evidence>
<keyword evidence="8 9" id="KW-0472">Membrane</keyword>
<feature type="transmembrane region" description="Helical" evidence="9">
    <location>
        <begin position="145"/>
        <end position="169"/>
    </location>
</feature>
<dbReference type="InterPro" id="IPR047817">
    <property type="entry name" value="ABC2_TM_bact-type"/>
</dbReference>
<evidence type="ECO:0000256" key="7">
    <source>
        <dbReference type="ARBA" id="ARBA00022989"/>
    </source>
</evidence>
<dbReference type="PANTHER" id="PTHR30413:SF8">
    <property type="entry name" value="TRANSPORT PERMEASE PROTEIN"/>
    <property type="match status" value="1"/>
</dbReference>
<name>A0ABW6DCW9_9BACT</name>
<keyword evidence="4 9" id="KW-1003">Cell membrane</keyword>
<feature type="domain" description="ABC transmembrane type-2" evidence="10">
    <location>
        <begin position="35"/>
        <end position="259"/>
    </location>
</feature>
<organism evidence="11 12">
    <name type="scientific">Aquirufa avitistagni</name>
    <dbReference type="NCBI Taxonomy" id="3104728"/>
    <lineage>
        <taxon>Bacteria</taxon>
        <taxon>Pseudomonadati</taxon>
        <taxon>Bacteroidota</taxon>
        <taxon>Cytophagia</taxon>
        <taxon>Cytophagales</taxon>
        <taxon>Flectobacillaceae</taxon>
        <taxon>Aquirufa</taxon>
    </lineage>
</organism>
<accession>A0ABW6DCW9</accession>
<feature type="transmembrane region" description="Helical" evidence="9">
    <location>
        <begin position="237"/>
        <end position="256"/>
    </location>
</feature>
<feature type="transmembrane region" description="Helical" evidence="9">
    <location>
        <begin position="176"/>
        <end position="195"/>
    </location>
</feature>
<evidence type="ECO:0000313" key="12">
    <source>
        <dbReference type="Proteomes" id="UP001598138"/>
    </source>
</evidence>
<comment type="similarity">
    <text evidence="2 9">Belongs to the ABC-2 integral membrane protein family.</text>
</comment>
<keyword evidence="7 9" id="KW-1133">Transmembrane helix</keyword>
<feature type="transmembrane region" description="Helical" evidence="9">
    <location>
        <begin position="33"/>
        <end position="55"/>
    </location>
</feature>